<dbReference type="STRING" id="1503.CLPU_1c02220"/>
<dbReference type="InterPro" id="IPR038559">
    <property type="entry name" value="XkdN-like_sf"/>
</dbReference>
<sequence length="136" mass="15226">MSNVMDLLLKSDVDKIKIPTKKVKIQSLSDSFENDVIFTIQAIPVEVYNSIQESGLEMEDGEVNNVDINKIQILTVLEGVKEPNLKSKELMSHFKAHTPTELLQKMCRPGEITSLYNIINDLCGFGKDAVSEIKNS</sequence>
<dbReference type="Gene3D" id="3.30.2220.30">
    <property type="match status" value="1"/>
</dbReference>
<gene>
    <name evidence="1" type="ORF">CLPU_1c02220</name>
</gene>
<accession>A0A0L0WEZ8</accession>
<evidence type="ECO:0000313" key="2">
    <source>
        <dbReference type="Proteomes" id="UP000037267"/>
    </source>
</evidence>
<dbReference type="OrthoDB" id="1634378at2"/>
<reference evidence="2" key="1">
    <citation type="submission" date="2015-07" db="EMBL/GenBank/DDBJ databases">
        <title>Draft genome sequence of the purine-degrading Gottschalkia purinilyticum DSM 1384 (formerly Clostridium purinilyticum).</title>
        <authorList>
            <person name="Poehlein A."/>
            <person name="Schiel-Bengelsdorf B."/>
            <person name="Bengelsdorf F.R."/>
            <person name="Daniel R."/>
            <person name="Duerre P."/>
        </authorList>
    </citation>
    <scope>NUCLEOTIDE SEQUENCE [LARGE SCALE GENOMIC DNA]</scope>
    <source>
        <strain evidence="2">DSM 1384</strain>
    </source>
</reference>
<dbReference type="Proteomes" id="UP000037267">
    <property type="component" value="Unassembled WGS sequence"/>
</dbReference>
<dbReference type="Pfam" id="PF08890">
    <property type="entry name" value="Phage_TAC_5"/>
    <property type="match status" value="1"/>
</dbReference>
<dbReference type="RefSeq" id="WP_050353786.1">
    <property type="nucleotide sequence ID" value="NZ_LGSS01000001.1"/>
</dbReference>
<name>A0A0L0WEZ8_GOTPU</name>
<dbReference type="InterPro" id="IPR014986">
    <property type="entry name" value="XkdN-like"/>
</dbReference>
<keyword evidence="2" id="KW-1185">Reference proteome</keyword>
<organism evidence="1 2">
    <name type="scientific">Gottschalkia purinilytica</name>
    <name type="common">Clostridium purinilyticum</name>
    <dbReference type="NCBI Taxonomy" id="1503"/>
    <lineage>
        <taxon>Bacteria</taxon>
        <taxon>Bacillati</taxon>
        <taxon>Bacillota</taxon>
        <taxon>Tissierellia</taxon>
        <taxon>Tissierellales</taxon>
        <taxon>Gottschalkiaceae</taxon>
        <taxon>Gottschalkia</taxon>
    </lineage>
</organism>
<evidence type="ECO:0000313" key="1">
    <source>
        <dbReference type="EMBL" id="KNF10057.1"/>
    </source>
</evidence>
<dbReference type="EMBL" id="LGSS01000001">
    <property type="protein sequence ID" value="KNF10057.1"/>
    <property type="molecule type" value="Genomic_DNA"/>
</dbReference>
<dbReference type="AlphaFoldDB" id="A0A0L0WEZ8"/>
<protein>
    <submittedName>
        <fullName evidence="1">Phage XkdN-like protein</fullName>
    </submittedName>
</protein>
<proteinExistence type="predicted"/>
<comment type="caution">
    <text evidence="1">The sequence shown here is derived from an EMBL/GenBank/DDBJ whole genome shotgun (WGS) entry which is preliminary data.</text>
</comment>